<sequence length="122" mass="14292">MSDKIVTSSENETMDIPRLIIERHLKRKLKETEIMHHLNGVNDDDRTANLAVFIDSDNHTKFLKTKRKSKYVPEVGRTKKLIQANMLEKYGIVFYGPLFTDEREKMLKLMAERTKRELGLIS</sequence>
<proteinExistence type="predicted"/>
<comment type="caution">
    <text evidence="1">The sequence shown here is derived from an EMBL/GenBank/DDBJ whole genome shotgun (WGS) entry which is preliminary data.</text>
</comment>
<reference evidence="1 2" key="1">
    <citation type="submission" date="2016-09" db="EMBL/GenBank/DDBJ databases">
        <title>Complete genome of Desulfosporosinus sp. OL.</title>
        <authorList>
            <person name="Mardanov A."/>
            <person name="Beletsky A."/>
            <person name="Panova A."/>
            <person name="Karnachuk O."/>
            <person name="Ravin N."/>
        </authorList>
    </citation>
    <scope>NUCLEOTIDE SEQUENCE [LARGE SCALE GENOMIC DNA]</scope>
    <source>
        <strain evidence="1 2">OL</strain>
    </source>
</reference>
<evidence type="ECO:0000313" key="1">
    <source>
        <dbReference type="EMBL" id="OLN32901.1"/>
    </source>
</evidence>
<dbReference type="EMBL" id="MLBF01000006">
    <property type="protein sequence ID" value="OLN32901.1"/>
    <property type="molecule type" value="Genomic_DNA"/>
</dbReference>
<evidence type="ECO:0008006" key="3">
    <source>
        <dbReference type="Google" id="ProtNLM"/>
    </source>
</evidence>
<organism evidence="1 2">
    <name type="scientific">Desulfosporosinus metallidurans</name>
    <dbReference type="NCBI Taxonomy" id="1888891"/>
    <lineage>
        <taxon>Bacteria</taxon>
        <taxon>Bacillati</taxon>
        <taxon>Bacillota</taxon>
        <taxon>Clostridia</taxon>
        <taxon>Eubacteriales</taxon>
        <taxon>Desulfitobacteriaceae</taxon>
        <taxon>Desulfosporosinus</taxon>
    </lineage>
</organism>
<dbReference type="AlphaFoldDB" id="A0A1Q8R021"/>
<name>A0A1Q8R021_9FIRM</name>
<gene>
    <name evidence="1" type="ORF">DSOL_1347</name>
</gene>
<keyword evidence="2" id="KW-1185">Reference proteome</keyword>
<evidence type="ECO:0000313" key="2">
    <source>
        <dbReference type="Proteomes" id="UP000186102"/>
    </source>
</evidence>
<dbReference type="Proteomes" id="UP000186102">
    <property type="component" value="Unassembled WGS sequence"/>
</dbReference>
<protein>
    <recommendedName>
        <fullName evidence="3">HNH nuclease domain-containing protein</fullName>
    </recommendedName>
</protein>
<accession>A0A1Q8R021</accession>
<dbReference type="RefSeq" id="WP_170871455.1">
    <property type="nucleotide sequence ID" value="NZ_MLBF01000006.1"/>
</dbReference>